<dbReference type="OrthoDB" id="9778567at2"/>
<dbReference type="Gene3D" id="2.40.100.10">
    <property type="entry name" value="Cyclophilin-like"/>
    <property type="match status" value="1"/>
</dbReference>
<keyword evidence="1" id="KW-0547">Nucleotide-binding</keyword>
<dbReference type="EMBL" id="REFC01000013">
    <property type="protein sequence ID" value="RMA58857.1"/>
    <property type="molecule type" value="Genomic_DNA"/>
</dbReference>
<dbReference type="Gene3D" id="3.30.1360.40">
    <property type="match status" value="1"/>
</dbReference>
<dbReference type="Proteomes" id="UP000271339">
    <property type="component" value="Unassembled WGS sequence"/>
</dbReference>
<dbReference type="AlphaFoldDB" id="A0A3L9YH23"/>
<dbReference type="PANTHER" id="PTHR34698:SF2">
    <property type="entry name" value="5-OXOPROLINASE SUBUNIT B"/>
    <property type="match status" value="1"/>
</dbReference>
<evidence type="ECO:0000313" key="5">
    <source>
        <dbReference type="EMBL" id="RMA58857.1"/>
    </source>
</evidence>
<reference evidence="5 6" key="1">
    <citation type="submission" date="2018-10" db="EMBL/GenBank/DDBJ databases">
        <title>Genomic Encyclopedia of Archaeal and Bacterial Type Strains, Phase II (KMG-II): from individual species to whole genera.</title>
        <authorList>
            <person name="Goeker M."/>
        </authorList>
    </citation>
    <scope>NUCLEOTIDE SEQUENCE [LARGE SCALE GENOMIC DNA]</scope>
    <source>
        <strain evidence="5 6">DSM 23424</strain>
    </source>
</reference>
<dbReference type="GO" id="GO:0016787">
    <property type="term" value="F:hydrolase activity"/>
    <property type="evidence" value="ECO:0007669"/>
    <property type="project" value="UniProtKB-KW"/>
</dbReference>
<keyword evidence="2" id="KW-0378">Hydrolase</keyword>
<dbReference type="InterPro" id="IPR003833">
    <property type="entry name" value="CT_C_D"/>
</dbReference>
<dbReference type="PANTHER" id="PTHR34698">
    <property type="entry name" value="5-OXOPROLINASE SUBUNIT B"/>
    <property type="match status" value="1"/>
</dbReference>
<dbReference type="Pfam" id="PF02682">
    <property type="entry name" value="CT_C_D"/>
    <property type="match status" value="1"/>
</dbReference>
<dbReference type="GO" id="GO:0005524">
    <property type="term" value="F:ATP binding"/>
    <property type="evidence" value="ECO:0007669"/>
    <property type="project" value="UniProtKB-KW"/>
</dbReference>
<dbReference type="SUPFAM" id="SSF50891">
    <property type="entry name" value="Cyclophilin-like"/>
    <property type="match status" value="1"/>
</dbReference>
<dbReference type="SUPFAM" id="SSF160467">
    <property type="entry name" value="PH0987 N-terminal domain-like"/>
    <property type="match status" value="1"/>
</dbReference>
<evidence type="ECO:0000256" key="3">
    <source>
        <dbReference type="ARBA" id="ARBA00022840"/>
    </source>
</evidence>
<dbReference type="RefSeq" id="WP_121907794.1">
    <property type="nucleotide sequence ID" value="NZ_REFC01000013.1"/>
</dbReference>
<accession>A0A3L9YH23</accession>
<evidence type="ECO:0000256" key="1">
    <source>
        <dbReference type="ARBA" id="ARBA00022741"/>
    </source>
</evidence>
<gene>
    <name evidence="5" type="ORF">BXY75_2237</name>
</gene>
<sequence>MNKFPTYQRFGDSAVLIRWENEISSTINSEVIEMEAYVKDCFSEEIIETVPTYNSLAIYLKYANNVTSFLEKVRSIKEIDSNVKPVTRYIVYIPVCYEQGFAMDLEALATRHELTPSEVVTLHTEASYRVYFNGFLPGFPYLGGLPIKLHTARKKTPRLHIEAGSVAIGGGQTGIYTIPSPGGWNIIGRCPLRFFSSEITPVSMLQAGDEVKFIPITSEAFKKIENEVASNTYIIRKELRYD</sequence>
<organism evidence="5 6">
    <name type="scientific">Ulvibacter antarcticus</name>
    <dbReference type="NCBI Taxonomy" id="442714"/>
    <lineage>
        <taxon>Bacteria</taxon>
        <taxon>Pseudomonadati</taxon>
        <taxon>Bacteroidota</taxon>
        <taxon>Flavobacteriia</taxon>
        <taxon>Flavobacteriales</taxon>
        <taxon>Flavobacteriaceae</taxon>
        <taxon>Ulvibacter</taxon>
    </lineage>
</organism>
<dbReference type="InterPro" id="IPR029000">
    <property type="entry name" value="Cyclophilin-like_dom_sf"/>
</dbReference>
<comment type="caution">
    <text evidence="5">The sequence shown here is derived from an EMBL/GenBank/DDBJ whole genome shotgun (WGS) entry which is preliminary data.</text>
</comment>
<evidence type="ECO:0000256" key="2">
    <source>
        <dbReference type="ARBA" id="ARBA00022801"/>
    </source>
</evidence>
<keyword evidence="3" id="KW-0067">ATP-binding</keyword>
<name>A0A3L9YH23_9FLAO</name>
<evidence type="ECO:0000259" key="4">
    <source>
        <dbReference type="SMART" id="SM00796"/>
    </source>
</evidence>
<protein>
    <submittedName>
        <fullName evidence="5">KipI family sensor histidine kinase inhibitor</fullName>
    </submittedName>
</protein>
<proteinExistence type="predicted"/>
<feature type="domain" description="Carboxyltransferase" evidence="4">
    <location>
        <begin position="5"/>
        <end position="205"/>
    </location>
</feature>
<dbReference type="InterPro" id="IPR010016">
    <property type="entry name" value="PxpB"/>
</dbReference>
<keyword evidence="6" id="KW-1185">Reference proteome</keyword>
<dbReference type="SMART" id="SM00796">
    <property type="entry name" value="AHS1"/>
    <property type="match status" value="1"/>
</dbReference>
<evidence type="ECO:0000313" key="6">
    <source>
        <dbReference type="Proteomes" id="UP000271339"/>
    </source>
</evidence>
<dbReference type="NCBIfam" id="TIGR00370">
    <property type="entry name" value="5-oxoprolinase subunit PxpB"/>
    <property type="match status" value="1"/>
</dbReference>